<protein>
    <submittedName>
        <fullName evidence="2">Uncharacterized protein</fullName>
    </submittedName>
</protein>
<keyword evidence="3" id="KW-1185">Reference proteome</keyword>
<reference evidence="2" key="1">
    <citation type="submission" date="2021-11" db="EMBL/GenBank/DDBJ databases">
        <title>Description of novel Flavobacterium species.</title>
        <authorList>
            <person name="Saticioglu I.B."/>
            <person name="Ay H."/>
            <person name="Altun S."/>
            <person name="Duman M."/>
        </authorList>
    </citation>
    <scope>NUCLEOTIDE SEQUENCE</scope>
    <source>
        <strain evidence="2">F-30</strain>
    </source>
</reference>
<evidence type="ECO:0000256" key="1">
    <source>
        <dbReference type="SAM" id="Coils"/>
    </source>
</evidence>
<gene>
    <name evidence="2" type="ORF">LNP81_25380</name>
</gene>
<evidence type="ECO:0000313" key="2">
    <source>
        <dbReference type="EMBL" id="MCC9066335.1"/>
    </source>
</evidence>
<sequence length="102" mass="12222">MNDPESYEFVSFTVDTSARENANKRLNDLQRMLKEYQRDRKNNELKIMITKEEINATNIQLFPKDEIEFAYTFRAKNQFNATVLNQKVVVSDKTFNFLRFQE</sequence>
<accession>A0ABS8MNV9</accession>
<name>A0ABS8MNV9_9FLAO</name>
<organism evidence="2 3">
    <name type="scientific">Flavobacterium piscisymbiosum</name>
    <dbReference type="NCBI Taxonomy" id="2893753"/>
    <lineage>
        <taxon>Bacteria</taxon>
        <taxon>Pseudomonadati</taxon>
        <taxon>Bacteroidota</taxon>
        <taxon>Flavobacteriia</taxon>
        <taxon>Flavobacteriales</taxon>
        <taxon>Flavobacteriaceae</taxon>
        <taxon>Flavobacterium</taxon>
    </lineage>
</organism>
<dbReference type="EMBL" id="JAJJMM010000001">
    <property type="protein sequence ID" value="MCC9066335.1"/>
    <property type="molecule type" value="Genomic_DNA"/>
</dbReference>
<dbReference type="Proteomes" id="UP001430679">
    <property type="component" value="Unassembled WGS sequence"/>
</dbReference>
<dbReference type="RefSeq" id="WP_230040204.1">
    <property type="nucleotide sequence ID" value="NZ_JAJJMM010000001.1"/>
</dbReference>
<proteinExistence type="predicted"/>
<comment type="caution">
    <text evidence="2">The sequence shown here is derived from an EMBL/GenBank/DDBJ whole genome shotgun (WGS) entry which is preliminary data.</text>
</comment>
<feature type="coiled-coil region" evidence="1">
    <location>
        <begin position="19"/>
        <end position="53"/>
    </location>
</feature>
<evidence type="ECO:0000313" key="3">
    <source>
        <dbReference type="Proteomes" id="UP001430679"/>
    </source>
</evidence>
<keyword evidence="1" id="KW-0175">Coiled coil</keyword>